<dbReference type="AlphaFoldDB" id="A0A811L2H7"/>
<evidence type="ECO:0000313" key="7">
    <source>
        <dbReference type="Proteomes" id="UP000614601"/>
    </source>
</evidence>
<protein>
    <recommendedName>
        <fullName evidence="5">Homeobox domain-containing protein</fullName>
    </recommendedName>
</protein>
<dbReference type="InterPro" id="IPR050649">
    <property type="entry name" value="Paired_Homeobox_TFs"/>
</dbReference>
<dbReference type="SUPFAM" id="SSF46689">
    <property type="entry name" value="Homeodomain-like"/>
    <property type="match status" value="1"/>
</dbReference>
<dbReference type="GO" id="GO:0000981">
    <property type="term" value="F:DNA-binding transcription factor activity, RNA polymerase II-specific"/>
    <property type="evidence" value="ECO:0007669"/>
    <property type="project" value="TreeGrafter"/>
</dbReference>
<keyword evidence="2 3" id="KW-0371">Homeobox</keyword>
<sequence length="178" mass="20265">MNNPTGYSNFSPISPISPPIFPTLSSMGNNSPTLFNYPQTSVPHDSGDNDSGSKEDISRTDSESIKRRNRTSFSDQQLMCLEKAFKDSQYPDLKVRDQLCKDTKLPENKIQVWFKNRRAKHRKHLRNLPLNESNKDVENNCLTPIKNTSPTVISWTPETILNLYNPVYFSNVATNLGE</sequence>
<gene>
    <name evidence="6" type="ORF">BOKJ2_LOCUS9425</name>
</gene>
<dbReference type="Proteomes" id="UP000783686">
    <property type="component" value="Unassembled WGS sequence"/>
</dbReference>
<comment type="subcellular location">
    <subcellularLocation>
        <location evidence="1 2 3">Nucleus</location>
    </subcellularLocation>
</comment>
<accession>A0A811L2H7</accession>
<evidence type="ECO:0000259" key="5">
    <source>
        <dbReference type="PROSITE" id="PS50071"/>
    </source>
</evidence>
<evidence type="ECO:0000256" key="1">
    <source>
        <dbReference type="ARBA" id="ARBA00004123"/>
    </source>
</evidence>
<evidence type="ECO:0000256" key="2">
    <source>
        <dbReference type="PROSITE-ProRule" id="PRU00108"/>
    </source>
</evidence>
<keyword evidence="2 3" id="KW-0539">Nucleus</keyword>
<feature type="region of interest" description="Disordered" evidence="4">
    <location>
        <begin position="1"/>
        <end position="69"/>
    </location>
</feature>
<feature type="compositionally biased region" description="Basic and acidic residues" evidence="4">
    <location>
        <begin position="45"/>
        <end position="66"/>
    </location>
</feature>
<dbReference type="OrthoDB" id="6159439at2759"/>
<dbReference type="PROSITE" id="PS50071">
    <property type="entry name" value="HOMEOBOX_2"/>
    <property type="match status" value="1"/>
</dbReference>
<dbReference type="SMART" id="SM00389">
    <property type="entry name" value="HOX"/>
    <property type="match status" value="1"/>
</dbReference>
<reference evidence="6" key="1">
    <citation type="submission" date="2020-09" db="EMBL/GenBank/DDBJ databases">
        <authorList>
            <person name="Kikuchi T."/>
        </authorList>
    </citation>
    <scope>NUCLEOTIDE SEQUENCE</scope>
    <source>
        <strain evidence="6">SH1</strain>
    </source>
</reference>
<name>A0A811L2H7_9BILA</name>
<feature type="DNA-binding region" description="Homeobox" evidence="2">
    <location>
        <begin position="66"/>
        <end position="125"/>
    </location>
</feature>
<comment type="caution">
    <text evidence="6">The sequence shown here is derived from an EMBL/GenBank/DDBJ whole genome shotgun (WGS) entry which is preliminary data.</text>
</comment>
<dbReference type="Pfam" id="PF00046">
    <property type="entry name" value="Homeodomain"/>
    <property type="match status" value="1"/>
</dbReference>
<dbReference type="Proteomes" id="UP000614601">
    <property type="component" value="Unassembled WGS sequence"/>
</dbReference>
<dbReference type="PANTHER" id="PTHR24329">
    <property type="entry name" value="HOMEOBOX PROTEIN ARISTALESS"/>
    <property type="match status" value="1"/>
</dbReference>
<keyword evidence="7" id="KW-1185">Reference proteome</keyword>
<dbReference type="InterPro" id="IPR009057">
    <property type="entry name" value="Homeodomain-like_sf"/>
</dbReference>
<feature type="compositionally biased region" description="Polar residues" evidence="4">
    <location>
        <begin position="23"/>
        <end position="43"/>
    </location>
</feature>
<dbReference type="Gene3D" id="1.10.10.60">
    <property type="entry name" value="Homeodomain-like"/>
    <property type="match status" value="1"/>
</dbReference>
<keyword evidence="2 3" id="KW-0238">DNA-binding</keyword>
<evidence type="ECO:0000256" key="4">
    <source>
        <dbReference type="SAM" id="MobiDB-lite"/>
    </source>
</evidence>
<feature type="domain" description="Homeobox" evidence="5">
    <location>
        <begin position="64"/>
        <end position="124"/>
    </location>
</feature>
<evidence type="ECO:0000313" key="6">
    <source>
        <dbReference type="EMBL" id="CAD5221399.1"/>
    </source>
</evidence>
<evidence type="ECO:0000256" key="3">
    <source>
        <dbReference type="RuleBase" id="RU000682"/>
    </source>
</evidence>
<dbReference type="InterPro" id="IPR001356">
    <property type="entry name" value="HD"/>
</dbReference>
<dbReference type="CDD" id="cd00086">
    <property type="entry name" value="homeodomain"/>
    <property type="match status" value="1"/>
</dbReference>
<dbReference type="PANTHER" id="PTHR24329:SF543">
    <property type="entry name" value="FI01017P-RELATED"/>
    <property type="match status" value="1"/>
</dbReference>
<dbReference type="GO" id="GO:0005634">
    <property type="term" value="C:nucleus"/>
    <property type="evidence" value="ECO:0007669"/>
    <property type="project" value="UniProtKB-SubCell"/>
</dbReference>
<dbReference type="GO" id="GO:0000977">
    <property type="term" value="F:RNA polymerase II transcription regulatory region sequence-specific DNA binding"/>
    <property type="evidence" value="ECO:0007669"/>
    <property type="project" value="TreeGrafter"/>
</dbReference>
<dbReference type="EMBL" id="CAJFDH010000004">
    <property type="protein sequence ID" value="CAD5221399.1"/>
    <property type="molecule type" value="Genomic_DNA"/>
</dbReference>
<proteinExistence type="predicted"/>
<organism evidence="6 7">
    <name type="scientific">Bursaphelenchus okinawaensis</name>
    <dbReference type="NCBI Taxonomy" id="465554"/>
    <lineage>
        <taxon>Eukaryota</taxon>
        <taxon>Metazoa</taxon>
        <taxon>Ecdysozoa</taxon>
        <taxon>Nematoda</taxon>
        <taxon>Chromadorea</taxon>
        <taxon>Rhabditida</taxon>
        <taxon>Tylenchina</taxon>
        <taxon>Tylenchomorpha</taxon>
        <taxon>Aphelenchoidea</taxon>
        <taxon>Aphelenchoididae</taxon>
        <taxon>Bursaphelenchus</taxon>
    </lineage>
</organism>
<dbReference type="EMBL" id="CAJFCW020000004">
    <property type="protein sequence ID" value="CAG9115030.1"/>
    <property type="molecule type" value="Genomic_DNA"/>
</dbReference>